<organism evidence="1 2">
    <name type="scientific">Porphyromonas miyakawae</name>
    <dbReference type="NCBI Taxonomy" id="3137470"/>
    <lineage>
        <taxon>Bacteria</taxon>
        <taxon>Pseudomonadati</taxon>
        <taxon>Bacteroidota</taxon>
        <taxon>Bacteroidia</taxon>
        <taxon>Bacteroidales</taxon>
        <taxon>Porphyromonadaceae</taxon>
        <taxon>Porphyromonas</taxon>
    </lineage>
</organism>
<dbReference type="EMBL" id="BAAFSF010000001">
    <property type="protein sequence ID" value="GAB1251764.1"/>
    <property type="molecule type" value="Genomic_DNA"/>
</dbReference>
<dbReference type="InterPro" id="IPR008886">
    <property type="entry name" value="UPF0227/Esterase_YqiA"/>
</dbReference>
<dbReference type="Pfam" id="PF05728">
    <property type="entry name" value="UPF0227"/>
    <property type="match status" value="1"/>
</dbReference>
<dbReference type="Gene3D" id="3.40.50.1000">
    <property type="entry name" value="HAD superfamily/HAD-like"/>
    <property type="match status" value="1"/>
</dbReference>
<proteinExistence type="predicted"/>
<dbReference type="InterPro" id="IPR023214">
    <property type="entry name" value="HAD_sf"/>
</dbReference>
<sequence length="335" mass="38570">MENNYQKQYPDLMRGKKIMYVHGFGSSAASGTVVRMREMLPSAQVIAEDIPVDPEEGLNVLRAMAESERPHLIIGTSMGGMYAEQLYGFDRILINPAFRIADTMGAHGLTGKQTFLNPRKDGVQEFLVTKAMVKKYRTVQEGCFAHSTDEEEQKHVWGLFGDEDQLVHTFPLFSEHYRKAIWFHGEHRMNDEVFLNSVIPVIRWIDDQQEQRKRQVIYIDVEALSDESGQERSSMRKAFRRLLESYEIYFVASSPNYDTALYEHVLSWLKMHIGVPAYNHVIFTPQPQLLLGDFFITPQEKSLLPAFMGTVVTFGSPTFKTWEDIATYFERMGAF</sequence>
<evidence type="ECO:0000313" key="2">
    <source>
        <dbReference type="Proteomes" id="UP001628220"/>
    </source>
</evidence>
<dbReference type="RefSeq" id="WP_411915565.1">
    <property type="nucleotide sequence ID" value="NZ_BAAFSF010000001.1"/>
</dbReference>
<accession>A0ABQ0E211</accession>
<protein>
    <recommendedName>
        <fullName evidence="3">Esterase</fullName>
    </recommendedName>
</protein>
<evidence type="ECO:0000313" key="1">
    <source>
        <dbReference type="EMBL" id="GAB1251764.1"/>
    </source>
</evidence>
<comment type="caution">
    <text evidence="1">The sequence shown here is derived from an EMBL/GenBank/DDBJ whole genome shotgun (WGS) entry which is preliminary data.</text>
</comment>
<reference evidence="1 2" key="1">
    <citation type="journal article" date="2025" name="Int. J. Syst. Evol. Microbiol.">
        <title>Desulfovibrio falkowii sp. nov., Porphyromonas miyakawae sp. nov., Mediterraneibacter flintii sp. nov. and Owariibacterium komagatae gen. nov., sp. nov., isolated from human faeces.</title>
        <authorList>
            <person name="Hamaguchi T."/>
            <person name="Ohara M."/>
            <person name="Hisatomi A."/>
            <person name="Sekiguchi K."/>
            <person name="Takeda J.I."/>
            <person name="Ueyama J."/>
            <person name="Ito M."/>
            <person name="Nishiwaki H."/>
            <person name="Ogi T."/>
            <person name="Hirayama M."/>
            <person name="Ohkuma M."/>
            <person name="Sakamoto M."/>
            <person name="Ohno K."/>
        </authorList>
    </citation>
    <scope>NUCLEOTIDE SEQUENCE [LARGE SCALE GENOMIC DNA]</scope>
    <source>
        <strain evidence="1 2">13CB11C</strain>
    </source>
</reference>
<evidence type="ECO:0008006" key="3">
    <source>
        <dbReference type="Google" id="ProtNLM"/>
    </source>
</evidence>
<dbReference type="Gene3D" id="3.40.50.1820">
    <property type="entry name" value="alpha/beta hydrolase"/>
    <property type="match status" value="1"/>
</dbReference>
<dbReference type="SUPFAM" id="SSF53474">
    <property type="entry name" value="alpha/beta-Hydrolases"/>
    <property type="match status" value="1"/>
</dbReference>
<gene>
    <name evidence="1" type="ORF">Tsumi_08680</name>
</gene>
<dbReference type="InterPro" id="IPR029058">
    <property type="entry name" value="AB_hydrolase_fold"/>
</dbReference>
<dbReference type="Proteomes" id="UP001628220">
    <property type="component" value="Unassembled WGS sequence"/>
</dbReference>
<name>A0ABQ0E211_9PORP</name>
<keyword evidence="2" id="KW-1185">Reference proteome</keyword>